<name>A0AAV0N066_9ROSI</name>
<sequence>MGKRKKVNNEEDNGACSTKYFLWPEHLDKPFADCILECFEKGLIVDGICKNGMYGLLARMMEAKVSGCGVKDKPHVEGLNKKPFMVYDALTPVFCKGRASGDHGVDTNNPICLDGTSGEDEGTPNIAFEDANVGVENGTGLGTRPV</sequence>
<evidence type="ECO:0000313" key="2">
    <source>
        <dbReference type="Proteomes" id="UP001154282"/>
    </source>
</evidence>
<accession>A0AAV0N066</accession>
<keyword evidence="2" id="KW-1185">Reference proteome</keyword>
<proteinExistence type="predicted"/>
<comment type="caution">
    <text evidence="1">The sequence shown here is derived from an EMBL/GenBank/DDBJ whole genome shotgun (WGS) entry which is preliminary data.</text>
</comment>
<organism evidence="1 2">
    <name type="scientific">Linum tenue</name>
    <dbReference type="NCBI Taxonomy" id="586396"/>
    <lineage>
        <taxon>Eukaryota</taxon>
        <taxon>Viridiplantae</taxon>
        <taxon>Streptophyta</taxon>
        <taxon>Embryophyta</taxon>
        <taxon>Tracheophyta</taxon>
        <taxon>Spermatophyta</taxon>
        <taxon>Magnoliopsida</taxon>
        <taxon>eudicotyledons</taxon>
        <taxon>Gunneridae</taxon>
        <taxon>Pentapetalae</taxon>
        <taxon>rosids</taxon>
        <taxon>fabids</taxon>
        <taxon>Malpighiales</taxon>
        <taxon>Linaceae</taxon>
        <taxon>Linum</taxon>
    </lineage>
</organism>
<evidence type="ECO:0000313" key="1">
    <source>
        <dbReference type="EMBL" id="CAI0451930.1"/>
    </source>
</evidence>
<reference evidence="1" key="1">
    <citation type="submission" date="2022-08" db="EMBL/GenBank/DDBJ databases">
        <authorList>
            <person name="Gutierrez-Valencia J."/>
        </authorList>
    </citation>
    <scope>NUCLEOTIDE SEQUENCE</scope>
</reference>
<dbReference type="EMBL" id="CAMGYJ010000007">
    <property type="protein sequence ID" value="CAI0451930.1"/>
    <property type="molecule type" value="Genomic_DNA"/>
</dbReference>
<gene>
    <name evidence="1" type="ORF">LITE_LOCUS31044</name>
</gene>
<dbReference type="Proteomes" id="UP001154282">
    <property type="component" value="Unassembled WGS sequence"/>
</dbReference>
<dbReference type="AlphaFoldDB" id="A0AAV0N066"/>
<protein>
    <submittedName>
        <fullName evidence="1">Uncharacterized protein</fullName>
    </submittedName>
</protein>